<dbReference type="AlphaFoldDB" id="A0A6A1JY90"/>
<proteinExistence type="predicted"/>
<accession>A0A6A1JY90</accession>
<dbReference type="RefSeq" id="WP_149927842.1">
    <property type="nucleotide sequence ID" value="NZ_CAXSSI010000001.1"/>
</dbReference>
<dbReference type="Proteomes" id="UP000491168">
    <property type="component" value="Unassembled WGS sequence"/>
</dbReference>
<protein>
    <submittedName>
        <fullName evidence="1">Uncharacterized protein</fullName>
    </submittedName>
</protein>
<name>A0A6A1JY90_9BACE</name>
<comment type="caution">
    <text evidence="1">The sequence shown here is derived from an EMBL/GenBank/DDBJ whole genome shotgun (WGS) entry which is preliminary data.</text>
</comment>
<sequence>MANYATNNFFAQTENEKDLITIEQFIEENFCDSNIARHGQCVESEFYSKWECPQKEMDELIALLEVPKRIYIRIHSYELANEYVSFRTFSNGVWNIK</sequence>
<organism evidence="1 2">
    <name type="scientific">Bacteroides caccae</name>
    <dbReference type="NCBI Taxonomy" id="47678"/>
    <lineage>
        <taxon>Bacteria</taxon>
        <taxon>Pseudomonadati</taxon>
        <taxon>Bacteroidota</taxon>
        <taxon>Bacteroidia</taxon>
        <taxon>Bacteroidales</taxon>
        <taxon>Bacteroidaceae</taxon>
        <taxon>Bacteroides</taxon>
    </lineage>
</organism>
<reference evidence="1 2" key="1">
    <citation type="journal article" date="2019" name="Nat. Med.">
        <title>A library of human gut bacterial isolates paired with longitudinal multiomics data enables mechanistic microbiome research.</title>
        <authorList>
            <person name="Poyet M."/>
            <person name="Groussin M."/>
            <person name="Gibbons S.M."/>
            <person name="Avila-Pacheco J."/>
            <person name="Jiang X."/>
            <person name="Kearney S.M."/>
            <person name="Perrotta A.R."/>
            <person name="Berdy B."/>
            <person name="Zhao S."/>
            <person name="Lieberman T.D."/>
            <person name="Swanson P.K."/>
            <person name="Smith M."/>
            <person name="Roesemann S."/>
            <person name="Alexander J.E."/>
            <person name="Rich S.A."/>
            <person name="Livny J."/>
            <person name="Vlamakis H."/>
            <person name="Clish C."/>
            <person name="Bullock K."/>
            <person name="Deik A."/>
            <person name="Scott J."/>
            <person name="Pierce K.A."/>
            <person name="Xavier R.J."/>
            <person name="Alm E.J."/>
        </authorList>
    </citation>
    <scope>NUCLEOTIDE SEQUENCE [LARGE SCALE GENOMIC DNA]</scope>
    <source>
        <strain evidence="1 2">BIOML-A21</strain>
    </source>
</reference>
<gene>
    <name evidence="1" type="ORF">F2Y35_08965</name>
</gene>
<evidence type="ECO:0000313" key="2">
    <source>
        <dbReference type="Proteomes" id="UP000491168"/>
    </source>
</evidence>
<dbReference type="EMBL" id="VVYF01000007">
    <property type="protein sequence ID" value="KAA5492991.1"/>
    <property type="molecule type" value="Genomic_DNA"/>
</dbReference>
<evidence type="ECO:0000313" key="1">
    <source>
        <dbReference type="EMBL" id="KAA5492991.1"/>
    </source>
</evidence>